<feature type="non-terminal residue" evidence="7">
    <location>
        <position position="1"/>
    </location>
</feature>
<dbReference type="InterPro" id="IPR036388">
    <property type="entry name" value="WH-like_DNA-bd_sf"/>
</dbReference>
<proteinExistence type="predicted"/>
<dbReference type="SMART" id="SM00345">
    <property type="entry name" value="HTH_GNTR"/>
    <property type="match status" value="1"/>
</dbReference>
<dbReference type="Proteomes" id="UP001057375">
    <property type="component" value="Unassembled WGS sequence"/>
</dbReference>
<dbReference type="PANTHER" id="PTHR43537:SF24">
    <property type="entry name" value="GLUCONATE OPERON TRANSCRIPTIONAL REPRESSOR"/>
    <property type="match status" value="1"/>
</dbReference>
<evidence type="ECO:0000256" key="4">
    <source>
        <dbReference type="ARBA" id="ARBA00023125"/>
    </source>
</evidence>
<organism evidence="7 8">
    <name type="scientific">Aduncisulcus paluster</name>
    <dbReference type="NCBI Taxonomy" id="2918883"/>
    <lineage>
        <taxon>Eukaryota</taxon>
        <taxon>Metamonada</taxon>
        <taxon>Carpediemonas-like organisms</taxon>
        <taxon>Aduncisulcus</taxon>
    </lineage>
</organism>
<dbReference type="Gene3D" id="1.10.10.10">
    <property type="entry name" value="Winged helix-like DNA-binding domain superfamily/Winged helix DNA-binding domain"/>
    <property type="match status" value="1"/>
</dbReference>
<keyword evidence="2" id="KW-0548">Nucleotidyltransferase</keyword>
<evidence type="ECO:0000259" key="6">
    <source>
        <dbReference type="PROSITE" id="PS50949"/>
    </source>
</evidence>
<feature type="domain" description="HTH gntR-type" evidence="6">
    <location>
        <begin position="97"/>
        <end position="158"/>
    </location>
</feature>
<dbReference type="Pfam" id="PF00392">
    <property type="entry name" value="GntR"/>
    <property type="match status" value="1"/>
</dbReference>
<keyword evidence="4" id="KW-0238">DNA-binding</keyword>
<name>A0ABQ5KMW6_9EUKA</name>
<keyword evidence="8" id="KW-1185">Reference proteome</keyword>
<accession>A0ABQ5KMW6</accession>
<dbReference type="InterPro" id="IPR036390">
    <property type="entry name" value="WH_DNA-bd_sf"/>
</dbReference>
<evidence type="ECO:0000313" key="7">
    <source>
        <dbReference type="EMBL" id="GKT33827.1"/>
    </source>
</evidence>
<dbReference type="EMBL" id="BQXS01010529">
    <property type="protein sequence ID" value="GKT33827.1"/>
    <property type="molecule type" value="Genomic_DNA"/>
</dbReference>
<keyword evidence="1 7" id="KW-0808">Transferase</keyword>
<dbReference type="InterPro" id="IPR005551">
    <property type="entry name" value="CitX"/>
</dbReference>
<feature type="non-terminal residue" evidence="7">
    <location>
        <position position="158"/>
    </location>
</feature>
<evidence type="ECO:0000256" key="5">
    <source>
        <dbReference type="ARBA" id="ARBA00023163"/>
    </source>
</evidence>
<dbReference type="NCBIfam" id="TIGR03124">
    <property type="entry name" value="citrate_citX"/>
    <property type="match status" value="1"/>
</dbReference>
<dbReference type="PROSITE" id="PS50949">
    <property type="entry name" value="HTH_GNTR"/>
    <property type="match status" value="1"/>
</dbReference>
<keyword evidence="3" id="KW-0805">Transcription regulation</keyword>
<protein>
    <submittedName>
        <fullName evidence="7">Apo-citrate lyase phosphoribosyl-dephospho-CoA transferase like protein</fullName>
    </submittedName>
</protein>
<dbReference type="GO" id="GO:0016740">
    <property type="term" value="F:transferase activity"/>
    <property type="evidence" value="ECO:0007669"/>
    <property type="project" value="UniProtKB-KW"/>
</dbReference>
<dbReference type="PANTHER" id="PTHR43537">
    <property type="entry name" value="TRANSCRIPTIONAL REGULATOR, GNTR FAMILY"/>
    <property type="match status" value="1"/>
</dbReference>
<keyword evidence="7" id="KW-0456">Lyase</keyword>
<sequence>VTDDGPQACWIIDTPPLKLKEWMMEIEQGHKLGRLFDLDVQDAEGKTLHREHLGYELRKCLLCDNPAHACGRSRAHSLCELQEAIQEMVCEYVEGNKTIRETIYKAIKQSIIDGKLAVGERIVEKTFADAFRVSRTPVREALRRLETEGHVEYIPRTG</sequence>
<gene>
    <name evidence="7" type="ORF">ADUPG1_007528</name>
</gene>
<reference evidence="7" key="1">
    <citation type="submission" date="2022-03" db="EMBL/GenBank/DDBJ databases">
        <title>Draft genome sequence of Aduncisulcus paluster, a free-living microaerophilic Fornicata.</title>
        <authorList>
            <person name="Yuyama I."/>
            <person name="Kume K."/>
            <person name="Tamura T."/>
            <person name="Inagaki Y."/>
            <person name="Hashimoto T."/>
        </authorList>
    </citation>
    <scope>NUCLEOTIDE SEQUENCE</scope>
    <source>
        <strain evidence="7">NY0171</strain>
    </source>
</reference>
<comment type="caution">
    <text evidence="7">The sequence shown here is derived from an EMBL/GenBank/DDBJ whole genome shotgun (WGS) entry which is preliminary data.</text>
</comment>
<keyword evidence="5" id="KW-0804">Transcription</keyword>
<dbReference type="InterPro" id="IPR000524">
    <property type="entry name" value="Tscrpt_reg_HTH_GntR"/>
</dbReference>
<dbReference type="Pfam" id="PF03802">
    <property type="entry name" value="CitX"/>
    <property type="match status" value="1"/>
</dbReference>
<evidence type="ECO:0000313" key="8">
    <source>
        <dbReference type="Proteomes" id="UP001057375"/>
    </source>
</evidence>
<evidence type="ECO:0000256" key="2">
    <source>
        <dbReference type="ARBA" id="ARBA00022695"/>
    </source>
</evidence>
<dbReference type="CDD" id="cd07377">
    <property type="entry name" value="WHTH_GntR"/>
    <property type="match status" value="1"/>
</dbReference>
<evidence type="ECO:0000256" key="3">
    <source>
        <dbReference type="ARBA" id="ARBA00023015"/>
    </source>
</evidence>
<dbReference type="GO" id="GO:0016829">
    <property type="term" value="F:lyase activity"/>
    <property type="evidence" value="ECO:0007669"/>
    <property type="project" value="UniProtKB-KW"/>
</dbReference>
<evidence type="ECO:0000256" key="1">
    <source>
        <dbReference type="ARBA" id="ARBA00022679"/>
    </source>
</evidence>
<dbReference type="SUPFAM" id="SSF46785">
    <property type="entry name" value="Winged helix' DNA-binding domain"/>
    <property type="match status" value="1"/>
</dbReference>